<comment type="similarity">
    <text evidence="1">Belongs to the class IV-like SAM-binding methyltransferase superfamily. RNA methyltransferase TrmH family.</text>
</comment>
<comment type="caution">
    <text evidence="5">The sequence shown here is derived from an EMBL/GenBank/DDBJ whole genome shotgun (WGS) entry which is preliminary data.</text>
</comment>
<dbReference type="GO" id="GO:0008173">
    <property type="term" value="F:RNA methyltransferase activity"/>
    <property type="evidence" value="ECO:0007669"/>
    <property type="project" value="InterPro"/>
</dbReference>
<dbReference type="InterPro" id="IPR053888">
    <property type="entry name" value="MRM3-like_sub_bind"/>
</dbReference>
<dbReference type="InterPro" id="IPR001537">
    <property type="entry name" value="SpoU_MeTrfase"/>
</dbReference>
<dbReference type="Pfam" id="PF00588">
    <property type="entry name" value="SpoU_methylase"/>
    <property type="match status" value="1"/>
</dbReference>
<feature type="domain" description="RNA 2-O ribose methyltransferase substrate binding" evidence="4">
    <location>
        <begin position="38"/>
        <end position="112"/>
    </location>
</feature>
<dbReference type="EC" id="2.1.1.208" evidence="5"/>
<keyword evidence="2 5" id="KW-0489">Methyltransferase</keyword>
<evidence type="ECO:0000256" key="3">
    <source>
        <dbReference type="ARBA" id="ARBA00022679"/>
    </source>
</evidence>
<keyword evidence="3 5" id="KW-0808">Transferase</keyword>
<dbReference type="InterPro" id="IPR051259">
    <property type="entry name" value="rRNA_Methyltransferase"/>
</dbReference>
<evidence type="ECO:0000313" key="6">
    <source>
        <dbReference type="Proteomes" id="UP000693672"/>
    </source>
</evidence>
<evidence type="ECO:0000313" key="5">
    <source>
        <dbReference type="EMBL" id="CAG7650493.1"/>
    </source>
</evidence>
<dbReference type="AlphaFoldDB" id="A0A916NSN6"/>
<keyword evidence="6" id="KW-1185">Reference proteome</keyword>
<gene>
    <name evidence="5" type="primary">aviRb</name>
    <name evidence="5" type="ORF">PAESOLCIP111_06091</name>
</gene>
<accession>A0A916NSN6</accession>
<dbReference type="GO" id="GO:0006396">
    <property type="term" value="P:RNA processing"/>
    <property type="evidence" value="ECO:0007669"/>
    <property type="project" value="InterPro"/>
</dbReference>
<dbReference type="GO" id="GO:0032259">
    <property type="term" value="P:methylation"/>
    <property type="evidence" value="ECO:0007669"/>
    <property type="project" value="UniProtKB-KW"/>
</dbReference>
<dbReference type="InterPro" id="IPR013123">
    <property type="entry name" value="SpoU_subst-bd"/>
</dbReference>
<dbReference type="SMART" id="SM00967">
    <property type="entry name" value="SpoU_sub_bind"/>
    <property type="match status" value="1"/>
</dbReference>
<dbReference type="Pfam" id="PF22435">
    <property type="entry name" value="MRM3-like_sub_bind"/>
    <property type="match status" value="1"/>
</dbReference>
<organism evidence="5 6">
    <name type="scientific">Paenibacillus solanacearum</name>
    <dbReference type="NCBI Taxonomy" id="2048548"/>
    <lineage>
        <taxon>Bacteria</taxon>
        <taxon>Bacillati</taxon>
        <taxon>Bacillota</taxon>
        <taxon>Bacilli</taxon>
        <taxon>Bacillales</taxon>
        <taxon>Paenibacillaceae</taxon>
        <taxon>Paenibacillus</taxon>
    </lineage>
</organism>
<protein>
    <submittedName>
        <fullName evidence="5">23S rRNA (Uridine(2479)-2'-O)-methyltransferase</fullName>
        <ecNumber evidence="5">2.1.1.208</ecNumber>
    </submittedName>
</protein>
<proteinExistence type="inferred from homology"/>
<evidence type="ECO:0000256" key="1">
    <source>
        <dbReference type="ARBA" id="ARBA00007228"/>
    </source>
</evidence>
<dbReference type="PANTHER" id="PTHR43191">
    <property type="entry name" value="RRNA METHYLTRANSFERASE 3"/>
    <property type="match status" value="1"/>
</dbReference>
<dbReference type="EMBL" id="CAJVAS010000054">
    <property type="protein sequence ID" value="CAG7650493.1"/>
    <property type="molecule type" value="Genomic_DNA"/>
</dbReference>
<sequence>MEKSGKQQAVLTSVHNERVKQWTQLLDRKGRDKQGRFLIEGIHLAEEALRSDVPPEVLVYSAERAEASLRLRKEAAALGIECVAVMESVLAKCTDTESPQPVFAVVPKLPWRPADLLAASEKGGLVAVIDGMQDPGNLGTIIRSADAVGASGVLLGKGTVDLYNPKTVRSTMGSLFHLPIVQGDLQEWLPQAASRGVKVVSTRLEDAVSMYEYDFRQPTWFVIGNEGQGVSASVQQLAQHHVRIPMQGRTESLNAAMAATVVLFEAMRQRGGGTKQYS</sequence>
<dbReference type="Proteomes" id="UP000693672">
    <property type="component" value="Unassembled WGS sequence"/>
</dbReference>
<name>A0A916NSN6_9BACL</name>
<dbReference type="GO" id="GO:0003723">
    <property type="term" value="F:RNA binding"/>
    <property type="evidence" value="ECO:0007669"/>
    <property type="project" value="InterPro"/>
</dbReference>
<dbReference type="CDD" id="cd18095">
    <property type="entry name" value="SpoU-like_rRNA-MTase"/>
    <property type="match status" value="1"/>
</dbReference>
<evidence type="ECO:0000256" key="2">
    <source>
        <dbReference type="ARBA" id="ARBA00022603"/>
    </source>
</evidence>
<reference evidence="5" key="1">
    <citation type="submission" date="2021-06" db="EMBL/GenBank/DDBJ databases">
        <authorList>
            <person name="Criscuolo A."/>
        </authorList>
    </citation>
    <scope>NUCLEOTIDE SEQUENCE</scope>
    <source>
        <strain evidence="5">CIP111600</strain>
    </source>
</reference>
<dbReference type="RefSeq" id="WP_218095772.1">
    <property type="nucleotide sequence ID" value="NZ_CAJVAS010000054.1"/>
</dbReference>
<evidence type="ECO:0000259" key="4">
    <source>
        <dbReference type="SMART" id="SM00967"/>
    </source>
</evidence>
<dbReference type="PANTHER" id="PTHR43191:SF2">
    <property type="entry name" value="RRNA METHYLTRANSFERASE 3, MITOCHONDRIAL"/>
    <property type="match status" value="1"/>
</dbReference>